<keyword evidence="3" id="KW-1185">Reference proteome</keyword>
<dbReference type="AlphaFoldDB" id="A0A8H4UFB5"/>
<sequence length="317" mass="35054">MENNMPFYGMYFGPFRVPLRPRRRRRGRPSPAPLGRGAGSRWLCPASRAGQGFGIPHVIDGPTSDRITDELLRGGLENGQRQASDLTGTLQPRGEASCAMTACAPCEQLTRSLALEASPPRTGTIYQDMPIVDEAETRPLAFKDKQISTKLSFFLAALSTPQPQVSWTLANSFFVLEEQRNATQQSKHRVCQPFSPTLPRLVNRSIPCRPLPAAITYIVLLIRNQSSESPLLHESRARPQSNGRDPRSQFQLAPVRSGDDGMKQQTPLVSAIRQTSPVPVRRFEAVHYPNLHPVIALLPHHPHEVSSPSTTKPPPCP</sequence>
<organism evidence="2 3">
    <name type="scientific">Fusarium zealandicum</name>
    <dbReference type="NCBI Taxonomy" id="1053134"/>
    <lineage>
        <taxon>Eukaryota</taxon>
        <taxon>Fungi</taxon>
        <taxon>Dikarya</taxon>
        <taxon>Ascomycota</taxon>
        <taxon>Pezizomycotina</taxon>
        <taxon>Sordariomycetes</taxon>
        <taxon>Hypocreomycetidae</taxon>
        <taxon>Hypocreales</taxon>
        <taxon>Nectriaceae</taxon>
        <taxon>Fusarium</taxon>
        <taxon>Fusarium staphyleae species complex</taxon>
    </lineage>
</organism>
<reference evidence="2" key="1">
    <citation type="journal article" date="2020" name="BMC Genomics">
        <title>Correction to: Identification and distribution of gene clusters required for synthesis of sphingolipid metabolism inhibitors in diverse species of the filamentous fungus Fusarium.</title>
        <authorList>
            <person name="Kim H.S."/>
            <person name="Lohmar J.M."/>
            <person name="Busman M."/>
            <person name="Brown D.W."/>
            <person name="Naumann T.A."/>
            <person name="Divon H.H."/>
            <person name="Lysoe E."/>
            <person name="Uhlig S."/>
            <person name="Proctor R.H."/>
        </authorList>
    </citation>
    <scope>NUCLEOTIDE SEQUENCE</scope>
    <source>
        <strain evidence="2">NRRL 22465</strain>
    </source>
</reference>
<name>A0A8H4UFB5_9HYPO</name>
<gene>
    <name evidence="2" type="ORF">FZEAL_7664</name>
</gene>
<feature type="region of interest" description="Disordered" evidence="1">
    <location>
        <begin position="21"/>
        <end position="41"/>
    </location>
</feature>
<feature type="region of interest" description="Disordered" evidence="1">
    <location>
        <begin position="230"/>
        <end position="263"/>
    </location>
</feature>
<dbReference type="EMBL" id="JABEYC010000628">
    <property type="protein sequence ID" value="KAF4975564.1"/>
    <property type="molecule type" value="Genomic_DNA"/>
</dbReference>
<comment type="caution">
    <text evidence="2">The sequence shown here is derived from an EMBL/GenBank/DDBJ whole genome shotgun (WGS) entry which is preliminary data.</text>
</comment>
<accession>A0A8H4UFB5</accession>
<feature type="compositionally biased region" description="Polar residues" evidence="1">
    <location>
        <begin position="238"/>
        <end position="251"/>
    </location>
</feature>
<proteinExistence type="predicted"/>
<evidence type="ECO:0000313" key="2">
    <source>
        <dbReference type="EMBL" id="KAF4975564.1"/>
    </source>
</evidence>
<evidence type="ECO:0000256" key="1">
    <source>
        <dbReference type="SAM" id="MobiDB-lite"/>
    </source>
</evidence>
<evidence type="ECO:0000313" key="3">
    <source>
        <dbReference type="Proteomes" id="UP000635477"/>
    </source>
</evidence>
<protein>
    <submittedName>
        <fullName evidence="2">Uncharacterized protein</fullName>
    </submittedName>
</protein>
<dbReference type="Proteomes" id="UP000635477">
    <property type="component" value="Unassembled WGS sequence"/>
</dbReference>
<reference evidence="2" key="2">
    <citation type="submission" date="2020-05" db="EMBL/GenBank/DDBJ databases">
        <authorList>
            <person name="Kim H.-S."/>
            <person name="Proctor R.H."/>
            <person name="Brown D.W."/>
        </authorList>
    </citation>
    <scope>NUCLEOTIDE SEQUENCE</scope>
    <source>
        <strain evidence="2">NRRL 22465</strain>
    </source>
</reference>